<evidence type="ECO:0000256" key="3">
    <source>
        <dbReference type="ARBA" id="ARBA00022676"/>
    </source>
</evidence>
<organism evidence="9 10">
    <name type="scientific">Natrinema hispanicum</name>
    <dbReference type="NCBI Taxonomy" id="392421"/>
    <lineage>
        <taxon>Archaea</taxon>
        <taxon>Methanobacteriati</taxon>
        <taxon>Methanobacteriota</taxon>
        <taxon>Stenosarchaea group</taxon>
        <taxon>Halobacteria</taxon>
        <taxon>Halobacteriales</taxon>
        <taxon>Natrialbaceae</taxon>
        <taxon>Natrinema</taxon>
    </lineage>
</organism>
<feature type="transmembrane region" description="Helical" evidence="8">
    <location>
        <begin position="39"/>
        <end position="58"/>
    </location>
</feature>
<comment type="subcellular location">
    <subcellularLocation>
        <location evidence="1">Cell membrane</location>
        <topology evidence="1">Multi-pass membrane protein</topology>
    </subcellularLocation>
</comment>
<dbReference type="EMBL" id="FMZP01000040">
    <property type="protein sequence ID" value="SDD69642.1"/>
    <property type="molecule type" value="Genomic_DNA"/>
</dbReference>
<evidence type="ECO:0000313" key="10">
    <source>
        <dbReference type="Proteomes" id="UP000324021"/>
    </source>
</evidence>
<dbReference type="GO" id="GO:0005886">
    <property type="term" value="C:plasma membrane"/>
    <property type="evidence" value="ECO:0007669"/>
    <property type="project" value="UniProtKB-SubCell"/>
</dbReference>
<keyword evidence="2" id="KW-1003">Cell membrane</keyword>
<feature type="transmembrane region" description="Helical" evidence="8">
    <location>
        <begin position="190"/>
        <end position="210"/>
    </location>
</feature>
<keyword evidence="5 8" id="KW-0812">Transmembrane</keyword>
<feature type="transmembrane region" description="Helical" evidence="8">
    <location>
        <begin position="144"/>
        <end position="162"/>
    </location>
</feature>
<dbReference type="GO" id="GO:0008610">
    <property type="term" value="P:lipid biosynthetic process"/>
    <property type="evidence" value="ECO:0007669"/>
    <property type="project" value="UniProtKB-ARBA"/>
</dbReference>
<evidence type="ECO:0000256" key="6">
    <source>
        <dbReference type="ARBA" id="ARBA00022989"/>
    </source>
</evidence>
<sequence>MIEVLLDANSRIRLLAIVGIISFALMVVGSSIQSSLYPTVPFFMIILSFSVAFIAIIYNIDHTETYAYIVFVILFSTAIRLYMTQFPASLVGLDPDQYAIQIKRVIESGNISTIQFEFYQTAPLFILSGVIVALVAGLSAELSLLYATILLSIVAPLASYLFGRRLSSPRGGVVAGAITLSGTTVTRFSIWPIAQTLAVVVWVLLGWTTIRYFEKGGNKYLVIIAVFAVASIFIHKLSPLIFFVGSGAILAYTMVANYVD</sequence>
<feature type="transmembrane region" description="Helical" evidence="8">
    <location>
        <begin position="65"/>
        <end position="83"/>
    </location>
</feature>
<feature type="transmembrane region" description="Helical" evidence="8">
    <location>
        <begin position="12"/>
        <end position="33"/>
    </location>
</feature>
<keyword evidence="6 8" id="KW-1133">Transmembrane helix</keyword>
<feature type="transmembrane region" description="Helical" evidence="8">
    <location>
        <begin position="217"/>
        <end position="234"/>
    </location>
</feature>
<evidence type="ECO:0000256" key="2">
    <source>
        <dbReference type="ARBA" id="ARBA00022475"/>
    </source>
</evidence>
<dbReference type="InterPro" id="IPR050297">
    <property type="entry name" value="LipidA_mod_glycosyltrf_83"/>
</dbReference>
<proteinExistence type="predicted"/>
<reference evidence="9 10" key="1">
    <citation type="submission" date="2016-10" db="EMBL/GenBank/DDBJ databases">
        <authorList>
            <person name="Varghese N."/>
            <person name="Submissions S."/>
        </authorList>
    </citation>
    <scope>NUCLEOTIDE SEQUENCE [LARGE SCALE GENOMIC DNA]</scope>
    <source>
        <strain evidence="9 10">CDM_1</strain>
    </source>
</reference>
<evidence type="ECO:0000256" key="8">
    <source>
        <dbReference type="SAM" id="Phobius"/>
    </source>
</evidence>
<dbReference type="GO" id="GO:0016763">
    <property type="term" value="F:pentosyltransferase activity"/>
    <property type="evidence" value="ECO:0007669"/>
    <property type="project" value="TreeGrafter"/>
</dbReference>
<keyword evidence="4 9" id="KW-0808">Transferase</keyword>
<dbReference type="PANTHER" id="PTHR33908">
    <property type="entry name" value="MANNOSYLTRANSFERASE YKCB-RELATED"/>
    <property type="match status" value="1"/>
</dbReference>
<keyword evidence="3 9" id="KW-0328">Glycosyltransferase</keyword>
<evidence type="ECO:0000256" key="4">
    <source>
        <dbReference type="ARBA" id="ARBA00022679"/>
    </source>
</evidence>
<feature type="transmembrane region" description="Helical" evidence="8">
    <location>
        <begin position="240"/>
        <end position="259"/>
    </location>
</feature>
<evidence type="ECO:0000256" key="5">
    <source>
        <dbReference type="ARBA" id="ARBA00022692"/>
    </source>
</evidence>
<dbReference type="RefSeq" id="WP_149782568.1">
    <property type="nucleotide sequence ID" value="NZ_FMZP01000040.1"/>
</dbReference>
<dbReference type="Proteomes" id="UP000324021">
    <property type="component" value="Unassembled WGS sequence"/>
</dbReference>
<name>A0A1G6WUS1_9EURY</name>
<protein>
    <submittedName>
        <fullName evidence="9">Dolichyl-phosphate-mannose-protein mannosyltransferase</fullName>
    </submittedName>
</protein>
<dbReference type="PANTHER" id="PTHR33908:SF11">
    <property type="entry name" value="MEMBRANE PROTEIN"/>
    <property type="match status" value="1"/>
</dbReference>
<feature type="transmembrane region" description="Helical" evidence="8">
    <location>
        <begin position="118"/>
        <end position="137"/>
    </location>
</feature>
<dbReference type="AlphaFoldDB" id="A0A1G6WUS1"/>
<evidence type="ECO:0000256" key="7">
    <source>
        <dbReference type="ARBA" id="ARBA00023136"/>
    </source>
</evidence>
<keyword evidence="7 8" id="KW-0472">Membrane</keyword>
<evidence type="ECO:0000313" key="9">
    <source>
        <dbReference type="EMBL" id="SDD69642.1"/>
    </source>
</evidence>
<gene>
    <name evidence="9" type="ORF">SAMN05192552_104021</name>
</gene>
<accession>A0A1G6WUS1</accession>
<evidence type="ECO:0000256" key="1">
    <source>
        <dbReference type="ARBA" id="ARBA00004651"/>
    </source>
</evidence>